<dbReference type="AlphaFoldDB" id="A0A2U2RPA2"/>
<evidence type="ECO:0000313" key="3">
    <source>
        <dbReference type="EMBL" id="PWH07697.1"/>
    </source>
</evidence>
<gene>
    <name evidence="3" type="ORF">DEO23_03485</name>
</gene>
<organism evidence="3 4">
    <name type="scientific">Brachybacterium endophyticum</name>
    <dbReference type="NCBI Taxonomy" id="2182385"/>
    <lineage>
        <taxon>Bacteria</taxon>
        <taxon>Bacillati</taxon>
        <taxon>Actinomycetota</taxon>
        <taxon>Actinomycetes</taxon>
        <taxon>Micrococcales</taxon>
        <taxon>Dermabacteraceae</taxon>
        <taxon>Brachybacterium</taxon>
    </lineage>
</organism>
<keyword evidence="4" id="KW-1185">Reference proteome</keyword>
<keyword evidence="2" id="KW-0812">Transmembrane</keyword>
<keyword evidence="2" id="KW-1133">Transmembrane helix</keyword>
<sequence length="253" mass="28096">MSAPAPRRTRRHGRQVVGPTLRARYLPGALIGVPLLALLLGTFPAAGIEQWRAVRLRAGHDGPLLRVLEPGLVQFLLGALLVWALVALWALVPLLITHRTVHLDPDVATLHRIRRLRIVESRPLHEVVRVEADAERGGIGVITFADGAEWVVPESGWDTASFDGFRALQVLAQLPVQPPRGEVIAAHRRAHRIGRDRESAERIGMPWQRAYDDDPSAFLAEFDRRRRVLGGKEPPRPGDLVREGRARGRGRDA</sequence>
<dbReference type="OrthoDB" id="4792779at2"/>
<feature type="region of interest" description="Disordered" evidence="1">
    <location>
        <begin position="228"/>
        <end position="253"/>
    </location>
</feature>
<evidence type="ECO:0000256" key="1">
    <source>
        <dbReference type="SAM" id="MobiDB-lite"/>
    </source>
</evidence>
<proteinExistence type="predicted"/>
<dbReference type="RefSeq" id="WP_109274584.1">
    <property type="nucleotide sequence ID" value="NZ_QFKX01000001.1"/>
</dbReference>
<feature type="compositionally biased region" description="Basic and acidic residues" evidence="1">
    <location>
        <begin position="233"/>
        <end position="253"/>
    </location>
</feature>
<keyword evidence="2" id="KW-0472">Membrane</keyword>
<comment type="caution">
    <text evidence="3">The sequence shown here is derived from an EMBL/GenBank/DDBJ whole genome shotgun (WGS) entry which is preliminary data.</text>
</comment>
<reference evidence="3 4" key="1">
    <citation type="submission" date="2018-05" db="EMBL/GenBank/DDBJ databases">
        <title>Brachybacterium sp. M1HQ-2T, whole genome shotgun sequence.</title>
        <authorList>
            <person name="Tuo L."/>
        </authorList>
    </citation>
    <scope>NUCLEOTIDE SEQUENCE [LARGE SCALE GENOMIC DNA]</scope>
    <source>
        <strain evidence="3 4">M1HQ-2</strain>
    </source>
</reference>
<protein>
    <submittedName>
        <fullName evidence="3">Uncharacterized protein</fullName>
    </submittedName>
</protein>
<name>A0A2U2RPA2_9MICO</name>
<feature type="transmembrane region" description="Helical" evidence="2">
    <location>
        <begin position="71"/>
        <end position="96"/>
    </location>
</feature>
<evidence type="ECO:0000313" key="4">
    <source>
        <dbReference type="Proteomes" id="UP000245590"/>
    </source>
</evidence>
<evidence type="ECO:0000256" key="2">
    <source>
        <dbReference type="SAM" id="Phobius"/>
    </source>
</evidence>
<accession>A0A2U2RPA2</accession>
<dbReference type="EMBL" id="QFKX01000001">
    <property type="protein sequence ID" value="PWH07697.1"/>
    <property type="molecule type" value="Genomic_DNA"/>
</dbReference>
<dbReference type="Proteomes" id="UP000245590">
    <property type="component" value="Unassembled WGS sequence"/>
</dbReference>